<dbReference type="Proteomes" id="UP000029391">
    <property type="component" value="Unassembled WGS sequence"/>
</dbReference>
<evidence type="ECO:0000256" key="14">
    <source>
        <dbReference type="ARBA" id="ARBA00075608"/>
    </source>
</evidence>
<dbReference type="eggNOG" id="COG0339">
    <property type="taxonomic scope" value="Bacteria"/>
</dbReference>
<dbReference type="GO" id="GO:0046872">
    <property type="term" value="F:metal ion binding"/>
    <property type="evidence" value="ECO:0007669"/>
    <property type="project" value="UniProtKB-UniRule"/>
</dbReference>
<dbReference type="SUPFAM" id="SSF55486">
    <property type="entry name" value="Metalloproteases ('zincins'), catalytic domain"/>
    <property type="match status" value="1"/>
</dbReference>
<evidence type="ECO:0000256" key="13">
    <source>
        <dbReference type="ARBA" id="ARBA00070755"/>
    </source>
</evidence>
<comment type="catalytic activity">
    <reaction evidence="10">
        <text>Hydrolysis of unblocked, C-terminal dipeptides from oligopeptides, with broad specificity. Does not hydrolyze bonds in which P1' is Pro, or both P1 and P1' are Gly.</text>
        <dbReference type="EC" id="3.4.15.5"/>
    </reaction>
</comment>
<dbReference type="OrthoDB" id="9773538at2"/>
<sequence length="724" mass="78856">MNKSLVAAPLALAIALAVGGCQQPAGEASAAPTTAADAATDAVTENPFFAPSTLQYQFPRFDLIRDEHYQPALERGMAEQIAEVRAIADNPEAPSFDNTIVAMENSGALLNRVGAVFFNLAGAHTNDAIKAVQAEMAPKMAAHQDAILLDAALFARIKTLYDGRAELGLDAESQRLLERYYTDFVRAGANLSDADKDVLRGYNAELATLSTKFSQNVLNEVNASGVWVDDVARLDGLSDEAITAAAEAAKAAGQEGRYLIALMNTSGQPPLASLTDRALRQEIMAASLARGTRGNEFDNREIIARVARLRAERAALLGYDSHAAYIIEDETAGTVAAVNKLLSDLAPAAVANARREAADMQAIIDAEGGGFQLEAADWAFYAEKVRQQRYDFDESQLRPYFEMNRVLEDGVFYAAGQLYGLSFKERTDLPVYQQDVRVWEVFEADGSSLGLFIGDFYARASKRGGAWMNAYVPQNGLTGTHPVVGNHLNIPKPAAGQPTLLTFDEVTTMFHEFGHALHGLFSSTRYPQFAGTSVPRDFVEYPSQVNEMWATWPSVLANYAKHYQTGEPIPQALLDKVLAAEQYGQGHATTEYLAASLLDQAWHQLKPDQVPTDALAFEAQALKAAGVDYAPVPPRYRSTYFSHIMGGYSAGYYAYLWSEVLDAESVEWFKENGGLSRANGDHFRATLLSKGGSVDAMQLFRDFRGRDPQVGPLLRRRGLETGGN</sequence>
<accession>A0A091B458</accession>
<comment type="caution">
    <text evidence="17">The sequence shown here is derived from an EMBL/GenBank/DDBJ whole genome shotgun (WGS) entry which is preliminary data.</text>
</comment>
<keyword evidence="4" id="KW-0121">Carboxypeptidase</keyword>
<dbReference type="GO" id="GO:0004222">
    <property type="term" value="F:metalloendopeptidase activity"/>
    <property type="evidence" value="ECO:0007669"/>
    <property type="project" value="InterPro"/>
</dbReference>
<dbReference type="InterPro" id="IPR034005">
    <property type="entry name" value="M3A_DCP"/>
</dbReference>
<keyword evidence="9 15" id="KW-0482">Metalloprotease</keyword>
<dbReference type="RefSeq" id="WP_026816007.1">
    <property type="nucleotide sequence ID" value="NZ_AUFF01000001.1"/>
</dbReference>
<evidence type="ECO:0000256" key="4">
    <source>
        <dbReference type="ARBA" id="ARBA00022645"/>
    </source>
</evidence>
<comment type="function">
    <text evidence="11">Removes dipeptides from the C-termini of N-blocked tripeptides, tetrapeptides and larger peptides.</text>
</comment>
<dbReference type="InterPro" id="IPR045090">
    <property type="entry name" value="Pept_M3A_M3B"/>
</dbReference>
<evidence type="ECO:0000256" key="3">
    <source>
        <dbReference type="ARBA" id="ARBA00022490"/>
    </source>
</evidence>
<dbReference type="InterPro" id="IPR001567">
    <property type="entry name" value="Pept_M3A_M3B_dom"/>
</dbReference>
<evidence type="ECO:0000256" key="8">
    <source>
        <dbReference type="ARBA" id="ARBA00022833"/>
    </source>
</evidence>
<protein>
    <recommendedName>
        <fullName evidence="13">Dipeptidyl carboxypeptidase</fullName>
        <ecNumber evidence="12">3.4.15.5</ecNumber>
    </recommendedName>
    <alternativeName>
        <fullName evidence="14">Peptidyl-dipeptidase Dcp</fullName>
    </alternativeName>
</protein>
<dbReference type="GO" id="GO:0005829">
    <property type="term" value="C:cytosol"/>
    <property type="evidence" value="ECO:0007669"/>
    <property type="project" value="UniProtKB-ARBA"/>
</dbReference>
<evidence type="ECO:0000256" key="5">
    <source>
        <dbReference type="ARBA" id="ARBA00022670"/>
    </source>
</evidence>
<name>A0A091B458_9GAMM</name>
<keyword evidence="7 15" id="KW-0378">Hydrolase</keyword>
<evidence type="ECO:0000256" key="7">
    <source>
        <dbReference type="ARBA" id="ARBA00022801"/>
    </source>
</evidence>
<dbReference type="EC" id="3.4.15.5" evidence="12"/>
<dbReference type="FunFam" id="1.10.1370.40:FF:000001">
    <property type="entry name" value="Dipeptidyl carboxypeptidase II"/>
    <property type="match status" value="1"/>
</dbReference>
<keyword evidence="3" id="KW-0963">Cytoplasm</keyword>
<dbReference type="PROSITE" id="PS51257">
    <property type="entry name" value="PROKAR_LIPOPROTEIN"/>
    <property type="match status" value="1"/>
</dbReference>
<evidence type="ECO:0000256" key="10">
    <source>
        <dbReference type="ARBA" id="ARBA00052506"/>
    </source>
</evidence>
<evidence type="ECO:0000256" key="12">
    <source>
        <dbReference type="ARBA" id="ARBA00066668"/>
    </source>
</evidence>
<comment type="cofactor">
    <cofactor evidence="15">
        <name>Zn(2+)</name>
        <dbReference type="ChEBI" id="CHEBI:29105"/>
    </cofactor>
    <text evidence="15">Binds 1 zinc ion.</text>
</comment>
<evidence type="ECO:0000256" key="1">
    <source>
        <dbReference type="ARBA" id="ARBA00004496"/>
    </source>
</evidence>
<dbReference type="EMBL" id="AWXU01000066">
    <property type="protein sequence ID" value="KFN47378.1"/>
    <property type="molecule type" value="Genomic_DNA"/>
</dbReference>
<dbReference type="Pfam" id="PF01432">
    <property type="entry name" value="Peptidase_M3"/>
    <property type="match status" value="1"/>
</dbReference>
<dbReference type="AlphaFoldDB" id="A0A091B458"/>
<evidence type="ECO:0000256" key="6">
    <source>
        <dbReference type="ARBA" id="ARBA00022723"/>
    </source>
</evidence>
<dbReference type="PANTHER" id="PTHR43660:SF1">
    <property type="entry name" value="DIPEPTIDYL CARBOXYPEPTIDASE"/>
    <property type="match status" value="1"/>
</dbReference>
<dbReference type="PANTHER" id="PTHR43660">
    <property type="entry name" value="DIPEPTIDYL CARBOXYPEPTIDASE"/>
    <property type="match status" value="1"/>
</dbReference>
<evidence type="ECO:0000256" key="9">
    <source>
        <dbReference type="ARBA" id="ARBA00023049"/>
    </source>
</evidence>
<dbReference type="GO" id="GO:0006508">
    <property type="term" value="P:proteolysis"/>
    <property type="evidence" value="ECO:0007669"/>
    <property type="project" value="UniProtKB-KW"/>
</dbReference>
<proteinExistence type="inferred from homology"/>
<feature type="domain" description="Peptidase M3A/M3B catalytic" evidence="16">
    <location>
        <begin position="272"/>
        <end position="718"/>
    </location>
</feature>
<dbReference type="GO" id="GO:0004180">
    <property type="term" value="F:carboxypeptidase activity"/>
    <property type="evidence" value="ECO:0007669"/>
    <property type="project" value="UniProtKB-KW"/>
</dbReference>
<comment type="subcellular location">
    <subcellularLocation>
        <location evidence="1">Cytoplasm</location>
    </subcellularLocation>
</comment>
<dbReference type="GO" id="GO:0008241">
    <property type="term" value="F:peptidyl-dipeptidase activity"/>
    <property type="evidence" value="ECO:0007669"/>
    <property type="project" value="UniProtKB-EC"/>
</dbReference>
<comment type="similarity">
    <text evidence="2 15">Belongs to the peptidase M3 family.</text>
</comment>
<dbReference type="Gene3D" id="1.10.1370.40">
    <property type="match status" value="3"/>
</dbReference>
<evidence type="ECO:0000256" key="11">
    <source>
        <dbReference type="ARBA" id="ARBA00054529"/>
    </source>
</evidence>
<dbReference type="CDD" id="cd06456">
    <property type="entry name" value="M3A_DCP"/>
    <property type="match status" value="1"/>
</dbReference>
<keyword evidence="6 15" id="KW-0479">Metal-binding</keyword>
<keyword evidence="8 15" id="KW-0862">Zinc</keyword>
<evidence type="ECO:0000256" key="2">
    <source>
        <dbReference type="ARBA" id="ARBA00006040"/>
    </source>
</evidence>
<gene>
    <name evidence="17" type="ORF">P873_01670</name>
</gene>
<evidence type="ECO:0000256" key="15">
    <source>
        <dbReference type="RuleBase" id="RU003435"/>
    </source>
</evidence>
<evidence type="ECO:0000313" key="17">
    <source>
        <dbReference type="EMBL" id="KFN47378.1"/>
    </source>
</evidence>
<evidence type="ECO:0000313" key="18">
    <source>
        <dbReference type="Proteomes" id="UP000029391"/>
    </source>
</evidence>
<reference evidence="17 18" key="1">
    <citation type="submission" date="2013-09" db="EMBL/GenBank/DDBJ databases">
        <title>Genome sequencing of Arenimonas composti.</title>
        <authorList>
            <person name="Chen F."/>
            <person name="Wang G."/>
        </authorList>
    </citation>
    <scope>NUCLEOTIDE SEQUENCE [LARGE SCALE GENOMIC DNA]</scope>
    <source>
        <strain evidence="17 18">TR7-09</strain>
    </source>
</reference>
<keyword evidence="18" id="KW-1185">Reference proteome</keyword>
<keyword evidence="5 15" id="KW-0645">Protease</keyword>
<dbReference type="FunFam" id="3.40.390.10:FF:000009">
    <property type="entry name" value="Oligopeptidase A"/>
    <property type="match status" value="1"/>
</dbReference>
<organism evidence="17 18">
    <name type="scientific">Arenimonas composti TR7-09 = DSM 18010</name>
    <dbReference type="NCBI Taxonomy" id="1121013"/>
    <lineage>
        <taxon>Bacteria</taxon>
        <taxon>Pseudomonadati</taxon>
        <taxon>Pseudomonadota</taxon>
        <taxon>Gammaproteobacteria</taxon>
        <taxon>Lysobacterales</taxon>
        <taxon>Lysobacteraceae</taxon>
        <taxon>Arenimonas</taxon>
    </lineage>
</organism>
<evidence type="ECO:0000259" key="16">
    <source>
        <dbReference type="Pfam" id="PF01432"/>
    </source>
</evidence>